<feature type="compositionally biased region" description="Low complexity" evidence="1">
    <location>
        <begin position="48"/>
        <end position="79"/>
    </location>
</feature>
<reference evidence="2" key="2">
    <citation type="journal article" date="2015" name="Data Brief">
        <title>Shoot transcriptome of the giant reed, Arundo donax.</title>
        <authorList>
            <person name="Barrero R.A."/>
            <person name="Guerrero F.D."/>
            <person name="Moolhuijzen P."/>
            <person name="Goolsby J.A."/>
            <person name="Tidwell J."/>
            <person name="Bellgard S.E."/>
            <person name="Bellgard M.I."/>
        </authorList>
    </citation>
    <scope>NUCLEOTIDE SEQUENCE</scope>
    <source>
        <tissue evidence="2">Shoot tissue taken approximately 20 cm above the soil surface</tissue>
    </source>
</reference>
<evidence type="ECO:0000256" key="1">
    <source>
        <dbReference type="SAM" id="MobiDB-lite"/>
    </source>
</evidence>
<dbReference type="EMBL" id="GBRH01169264">
    <property type="protein sequence ID" value="JAE28632.1"/>
    <property type="molecule type" value="Transcribed_RNA"/>
</dbReference>
<name>A0A0A9GVT5_ARUDO</name>
<proteinExistence type="predicted"/>
<organism evidence="2">
    <name type="scientific">Arundo donax</name>
    <name type="common">Giant reed</name>
    <name type="synonym">Donax arundinaceus</name>
    <dbReference type="NCBI Taxonomy" id="35708"/>
    <lineage>
        <taxon>Eukaryota</taxon>
        <taxon>Viridiplantae</taxon>
        <taxon>Streptophyta</taxon>
        <taxon>Embryophyta</taxon>
        <taxon>Tracheophyta</taxon>
        <taxon>Spermatophyta</taxon>
        <taxon>Magnoliopsida</taxon>
        <taxon>Liliopsida</taxon>
        <taxon>Poales</taxon>
        <taxon>Poaceae</taxon>
        <taxon>PACMAD clade</taxon>
        <taxon>Arundinoideae</taxon>
        <taxon>Arundineae</taxon>
        <taxon>Arundo</taxon>
    </lineage>
</organism>
<sequence length="100" mass="10587">MDTSLVSKEKLKCKHCGGKTHNEEHCFKKYPHLLKEFRAKRAASQKGTAATTPPVTSSVVSPSTTPAAPQSSTPVSAYMSSGSLASTLASGSTHQSSSWY</sequence>
<protein>
    <submittedName>
        <fullName evidence="2">Uncharacterized protein</fullName>
    </submittedName>
</protein>
<reference evidence="2" key="1">
    <citation type="submission" date="2014-09" db="EMBL/GenBank/DDBJ databases">
        <authorList>
            <person name="Magalhaes I.L.F."/>
            <person name="Oliveira U."/>
            <person name="Santos F.R."/>
            <person name="Vidigal T.H.D.A."/>
            <person name="Brescovit A.D."/>
            <person name="Santos A.J."/>
        </authorList>
    </citation>
    <scope>NUCLEOTIDE SEQUENCE</scope>
    <source>
        <tissue evidence="2">Shoot tissue taken approximately 20 cm above the soil surface</tissue>
    </source>
</reference>
<evidence type="ECO:0000313" key="2">
    <source>
        <dbReference type="EMBL" id="JAE28632.1"/>
    </source>
</evidence>
<accession>A0A0A9GVT5</accession>
<dbReference type="AlphaFoldDB" id="A0A0A9GVT5"/>
<feature type="region of interest" description="Disordered" evidence="1">
    <location>
        <begin position="39"/>
        <end position="79"/>
    </location>
</feature>